<feature type="region of interest" description="Disordered" evidence="1">
    <location>
        <begin position="31"/>
        <end position="50"/>
    </location>
</feature>
<evidence type="ECO:0000313" key="2">
    <source>
        <dbReference type="EMBL" id="AVH57772.1"/>
    </source>
</evidence>
<sequence>MTTRNDAVLPPAEVLAAGLPVGPVLGPFGDDAQWLAEEPPDDMPADPEPRGLVFRPASSIKIRPVRWLWDTTPEGAPPTSHGRIPLYSLAIAAGGPGLGKSQFAVWMTARITRGELPGELYGKPRPVIYAAAEDSWSYTIAPRLIAAGADMDLVFHVSVKDDEHLHARLTLPVDTSLLAREAERYSVALLVMDPLLSYIDKGVNDYRAAEVRQALEPLIEAADHHHFTILGLAHFTKSGAADPLSRVAGSGAFGQLIRCLIAFAKEEGEQDAESRFVMSLEKNNLGRVGLPSHEYAIQPVTVDTDEGPSYVSRFVLGPETTTSVREVMRDEASPDANRGETNETVLWLRGYLADQGGTDLAADVKKAAHKDGISESSLQRARKKLGVVMRQSGFGKNRRSEWSLPGALPEDGDE</sequence>
<dbReference type="InterPro" id="IPR027417">
    <property type="entry name" value="P-loop_NTPase"/>
</dbReference>
<feature type="region of interest" description="Disordered" evidence="1">
    <location>
        <begin position="392"/>
        <end position="414"/>
    </location>
</feature>
<dbReference type="Pfam" id="PF13481">
    <property type="entry name" value="AAA_25"/>
    <property type="match status" value="1"/>
</dbReference>
<dbReference type="RefSeq" id="WP_099506327.1">
    <property type="nucleotide sequence ID" value="NZ_CP026652.1"/>
</dbReference>
<evidence type="ECO:0000313" key="3">
    <source>
        <dbReference type="Proteomes" id="UP000238413"/>
    </source>
</evidence>
<protein>
    <recommendedName>
        <fullName evidence="4">AAA family ATPase</fullName>
    </recommendedName>
</protein>
<dbReference type="EMBL" id="CP026652">
    <property type="protein sequence ID" value="AVH57772.1"/>
    <property type="molecule type" value="Genomic_DNA"/>
</dbReference>
<evidence type="ECO:0008006" key="4">
    <source>
        <dbReference type="Google" id="ProtNLM"/>
    </source>
</evidence>
<organism evidence="2 3">
    <name type="scientific">Streptomyces dengpaensis</name>
    <dbReference type="NCBI Taxonomy" id="2049881"/>
    <lineage>
        <taxon>Bacteria</taxon>
        <taxon>Bacillati</taxon>
        <taxon>Actinomycetota</taxon>
        <taxon>Actinomycetes</taxon>
        <taxon>Kitasatosporales</taxon>
        <taxon>Streptomycetaceae</taxon>
        <taxon>Streptomyces</taxon>
    </lineage>
</organism>
<reference evidence="2 3" key="1">
    <citation type="submission" date="2018-02" db="EMBL/GenBank/DDBJ databases">
        <title>Complete genome sequence of Streptomyces dengpaensis, the producer of angucyclines.</title>
        <authorList>
            <person name="Yumei L."/>
        </authorList>
    </citation>
    <scope>NUCLEOTIDE SEQUENCE [LARGE SCALE GENOMIC DNA]</scope>
    <source>
        <strain evidence="2 3">XZHG99</strain>
    </source>
</reference>
<keyword evidence="3" id="KW-1185">Reference proteome</keyword>
<name>A0ABN5I424_9ACTN</name>
<dbReference type="SUPFAM" id="SSF52540">
    <property type="entry name" value="P-loop containing nucleoside triphosphate hydrolases"/>
    <property type="match status" value="1"/>
</dbReference>
<evidence type="ECO:0000256" key="1">
    <source>
        <dbReference type="SAM" id="MobiDB-lite"/>
    </source>
</evidence>
<dbReference type="Gene3D" id="3.40.50.300">
    <property type="entry name" value="P-loop containing nucleotide triphosphate hydrolases"/>
    <property type="match status" value="1"/>
</dbReference>
<accession>A0ABN5I424</accession>
<dbReference type="Proteomes" id="UP000238413">
    <property type="component" value="Chromosome"/>
</dbReference>
<gene>
    <name evidence="2" type="ORF">C4B68_20600</name>
</gene>
<proteinExistence type="predicted"/>